<keyword evidence="7" id="KW-0460">Magnesium</keyword>
<dbReference type="GO" id="GO:0007165">
    <property type="term" value="P:signal transduction"/>
    <property type="evidence" value="ECO:0007669"/>
    <property type="project" value="TreeGrafter"/>
</dbReference>
<evidence type="ECO:0000256" key="5">
    <source>
        <dbReference type="ARBA" id="ARBA00022723"/>
    </source>
</evidence>
<organism evidence="8">
    <name type="scientific">marine metagenome</name>
    <dbReference type="NCBI Taxonomy" id="408172"/>
    <lineage>
        <taxon>unclassified sequences</taxon>
        <taxon>metagenomes</taxon>
        <taxon>ecological metagenomes</taxon>
    </lineage>
</organism>
<dbReference type="EC" id="3.1.3.25" evidence="4"/>
<dbReference type="InterPro" id="IPR020583">
    <property type="entry name" value="Inositol_monoP_metal-BS"/>
</dbReference>
<dbReference type="InterPro" id="IPR020550">
    <property type="entry name" value="Inositol_monophosphatase_CS"/>
</dbReference>
<dbReference type="PANTHER" id="PTHR20854">
    <property type="entry name" value="INOSITOL MONOPHOSPHATASE"/>
    <property type="match status" value="1"/>
</dbReference>
<dbReference type="InterPro" id="IPR000760">
    <property type="entry name" value="Inositol_monophosphatase-like"/>
</dbReference>
<reference evidence="8" key="1">
    <citation type="submission" date="2018-05" db="EMBL/GenBank/DDBJ databases">
        <authorList>
            <person name="Lanie J.A."/>
            <person name="Ng W.-L."/>
            <person name="Kazmierczak K.M."/>
            <person name="Andrzejewski T.M."/>
            <person name="Davidsen T.M."/>
            <person name="Wayne K.J."/>
            <person name="Tettelin H."/>
            <person name="Glass J.I."/>
            <person name="Rusch D."/>
            <person name="Podicherti R."/>
            <person name="Tsui H.-C.T."/>
            <person name="Winkler M.E."/>
        </authorList>
    </citation>
    <scope>NUCLEOTIDE SEQUENCE</scope>
</reference>
<dbReference type="GO" id="GO:0008934">
    <property type="term" value="F:inositol monophosphate 1-phosphatase activity"/>
    <property type="evidence" value="ECO:0007669"/>
    <property type="project" value="InterPro"/>
</dbReference>
<keyword evidence="6" id="KW-0378">Hydrolase</keyword>
<evidence type="ECO:0000256" key="6">
    <source>
        <dbReference type="ARBA" id="ARBA00022801"/>
    </source>
</evidence>
<proteinExistence type="inferred from homology"/>
<dbReference type="PROSITE" id="PS00630">
    <property type="entry name" value="IMP_2"/>
    <property type="match status" value="1"/>
</dbReference>
<name>A0A381VZ80_9ZZZZ</name>
<comment type="catalytic activity">
    <reaction evidence="1">
        <text>a myo-inositol phosphate + H2O = myo-inositol + phosphate</text>
        <dbReference type="Rhea" id="RHEA:24056"/>
        <dbReference type="ChEBI" id="CHEBI:15377"/>
        <dbReference type="ChEBI" id="CHEBI:17268"/>
        <dbReference type="ChEBI" id="CHEBI:43474"/>
        <dbReference type="ChEBI" id="CHEBI:84139"/>
        <dbReference type="EC" id="3.1.3.25"/>
    </reaction>
</comment>
<dbReference type="GO" id="GO:0046854">
    <property type="term" value="P:phosphatidylinositol phosphate biosynthetic process"/>
    <property type="evidence" value="ECO:0007669"/>
    <property type="project" value="InterPro"/>
</dbReference>
<dbReference type="InterPro" id="IPR033942">
    <property type="entry name" value="IMPase"/>
</dbReference>
<evidence type="ECO:0000256" key="3">
    <source>
        <dbReference type="ARBA" id="ARBA00009759"/>
    </source>
</evidence>
<evidence type="ECO:0000313" key="8">
    <source>
        <dbReference type="EMBL" id="SVA45554.1"/>
    </source>
</evidence>
<dbReference type="SUPFAM" id="SSF56655">
    <property type="entry name" value="Carbohydrate phosphatase"/>
    <property type="match status" value="1"/>
</dbReference>
<evidence type="ECO:0000256" key="2">
    <source>
        <dbReference type="ARBA" id="ARBA00001946"/>
    </source>
</evidence>
<evidence type="ECO:0000256" key="7">
    <source>
        <dbReference type="ARBA" id="ARBA00022842"/>
    </source>
</evidence>
<dbReference type="GO" id="GO:0006020">
    <property type="term" value="P:inositol metabolic process"/>
    <property type="evidence" value="ECO:0007669"/>
    <property type="project" value="TreeGrafter"/>
</dbReference>
<dbReference type="Gene3D" id="3.40.190.80">
    <property type="match status" value="1"/>
</dbReference>
<comment type="similarity">
    <text evidence="3">Belongs to the inositol monophosphatase superfamily.</text>
</comment>
<dbReference type="Gene3D" id="3.30.540.10">
    <property type="entry name" value="Fructose-1,6-Bisphosphatase, subunit A, domain 1"/>
    <property type="match status" value="1"/>
</dbReference>
<dbReference type="EMBL" id="UINC01010222">
    <property type="protein sequence ID" value="SVA45554.1"/>
    <property type="molecule type" value="Genomic_DNA"/>
</dbReference>
<sequence>MFQKAPINPISPVSGKNAWTVAREVANSTAELLLEWWPKLKEISDKGQNDIVTNVDKAAETLIKSELTKHFPAHGFYGEEFKGDQVETGFVWVVDPIDGTRNYATGIPYFSIVIALAKDGEVLTGVNYDPLRGEMFHAALGQGAFLGEEQIKVSSRDSLDGAIIGTDVAYDHDNGTEKTLQMLKKSWPRLSSVRMMGSSALGISYAASGRLDIYVHYSLQPYDQAAGILLIQEAGGVATDRNGYRAGLHSDGIIAASPSLHQNFINSRKGIR</sequence>
<dbReference type="PRINTS" id="PR00377">
    <property type="entry name" value="IMPHPHTASES"/>
</dbReference>
<dbReference type="PANTHER" id="PTHR20854:SF4">
    <property type="entry name" value="INOSITOL-1-MONOPHOSPHATASE-RELATED"/>
    <property type="match status" value="1"/>
</dbReference>
<gene>
    <name evidence="8" type="ORF">METZ01_LOCUS98408</name>
</gene>
<accession>A0A381VZ80</accession>
<dbReference type="GO" id="GO:0046872">
    <property type="term" value="F:metal ion binding"/>
    <property type="evidence" value="ECO:0007669"/>
    <property type="project" value="UniProtKB-KW"/>
</dbReference>
<dbReference type="Pfam" id="PF00459">
    <property type="entry name" value="Inositol_P"/>
    <property type="match status" value="1"/>
</dbReference>
<evidence type="ECO:0000256" key="1">
    <source>
        <dbReference type="ARBA" id="ARBA00001033"/>
    </source>
</evidence>
<keyword evidence="5" id="KW-0479">Metal-binding</keyword>
<evidence type="ECO:0000256" key="4">
    <source>
        <dbReference type="ARBA" id="ARBA00013106"/>
    </source>
</evidence>
<protein>
    <recommendedName>
        <fullName evidence="4">inositol-phosphate phosphatase</fullName>
        <ecNumber evidence="4">3.1.3.25</ecNumber>
    </recommendedName>
</protein>
<dbReference type="PROSITE" id="PS00629">
    <property type="entry name" value="IMP_1"/>
    <property type="match status" value="1"/>
</dbReference>
<dbReference type="AlphaFoldDB" id="A0A381VZ80"/>
<dbReference type="CDD" id="cd01639">
    <property type="entry name" value="IMPase"/>
    <property type="match status" value="1"/>
</dbReference>
<comment type="cofactor">
    <cofactor evidence="2">
        <name>Mg(2+)</name>
        <dbReference type="ChEBI" id="CHEBI:18420"/>
    </cofactor>
</comment>
<dbReference type="FunFam" id="3.30.540.10:FF:000003">
    <property type="entry name" value="Inositol-1-monophosphatase"/>
    <property type="match status" value="1"/>
</dbReference>